<organism evidence="1 2">
    <name type="scientific">Limoniibacter endophyticus</name>
    <dbReference type="NCBI Taxonomy" id="1565040"/>
    <lineage>
        <taxon>Bacteria</taxon>
        <taxon>Pseudomonadati</taxon>
        <taxon>Pseudomonadota</taxon>
        <taxon>Alphaproteobacteria</taxon>
        <taxon>Hyphomicrobiales</taxon>
        <taxon>Bartonellaceae</taxon>
        <taxon>Limoniibacter</taxon>
    </lineage>
</organism>
<dbReference type="InterPro" id="IPR012645">
    <property type="entry name" value="CHP02301"/>
</dbReference>
<accession>A0A8J3DMX1</accession>
<protein>
    <submittedName>
        <fullName evidence="1">TIGR02301 family protein</fullName>
    </submittedName>
</protein>
<gene>
    <name evidence="1" type="ORF">GCM10010136_14200</name>
</gene>
<proteinExistence type="predicted"/>
<dbReference type="Pfam" id="PF09539">
    <property type="entry name" value="DUF2385"/>
    <property type="match status" value="1"/>
</dbReference>
<sequence length="116" mass="13267">MRALLCAGLLAPLPVHAQVPYEKELLRLAEILGSLHYLRNLCGEEGGIWRNEMQKLIEIEKPDEAHRSRMIANFNRGYRSYGELYRQCTPMAVQVIERYTEEGGKIAETMSGRYGP</sequence>
<dbReference type="EMBL" id="BMZO01000004">
    <property type="protein sequence ID" value="GHC68956.1"/>
    <property type="molecule type" value="Genomic_DNA"/>
</dbReference>
<dbReference type="NCBIfam" id="TIGR02301">
    <property type="entry name" value="TIGR02301 family protein"/>
    <property type="match status" value="1"/>
</dbReference>
<evidence type="ECO:0000313" key="2">
    <source>
        <dbReference type="Proteomes" id="UP000641137"/>
    </source>
</evidence>
<reference evidence="1" key="2">
    <citation type="submission" date="2020-09" db="EMBL/GenBank/DDBJ databases">
        <authorList>
            <person name="Sun Q."/>
            <person name="Kim S."/>
        </authorList>
    </citation>
    <scope>NUCLEOTIDE SEQUENCE</scope>
    <source>
        <strain evidence="1">KCTC 42097</strain>
    </source>
</reference>
<keyword evidence="2" id="KW-1185">Reference proteome</keyword>
<name>A0A8J3DMX1_9HYPH</name>
<evidence type="ECO:0000313" key="1">
    <source>
        <dbReference type="EMBL" id="GHC68956.1"/>
    </source>
</evidence>
<comment type="caution">
    <text evidence="1">The sequence shown here is derived from an EMBL/GenBank/DDBJ whole genome shotgun (WGS) entry which is preliminary data.</text>
</comment>
<dbReference type="Proteomes" id="UP000641137">
    <property type="component" value="Unassembled WGS sequence"/>
</dbReference>
<dbReference type="AlphaFoldDB" id="A0A8J3DMX1"/>
<reference evidence="1" key="1">
    <citation type="journal article" date="2014" name="Int. J. Syst. Evol. Microbiol.">
        <title>Complete genome sequence of Corynebacterium casei LMG S-19264T (=DSM 44701T), isolated from a smear-ripened cheese.</title>
        <authorList>
            <consortium name="US DOE Joint Genome Institute (JGI-PGF)"/>
            <person name="Walter F."/>
            <person name="Albersmeier A."/>
            <person name="Kalinowski J."/>
            <person name="Ruckert C."/>
        </authorList>
    </citation>
    <scope>NUCLEOTIDE SEQUENCE</scope>
    <source>
        <strain evidence="1">KCTC 42097</strain>
    </source>
</reference>